<accession>A0A927RG08</accession>
<keyword evidence="3" id="KW-1185">Reference proteome</keyword>
<proteinExistence type="predicted"/>
<protein>
    <submittedName>
        <fullName evidence="2">Uncharacterized protein</fullName>
    </submittedName>
</protein>
<evidence type="ECO:0000313" key="2">
    <source>
        <dbReference type="EMBL" id="MBE1556067.1"/>
    </source>
</evidence>
<feature type="transmembrane region" description="Helical" evidence="1">
    <location>
        <begin position="67"/>
        <end position="91"/>
    </location>
</feature>
<dbReference type="EMBL" id="JADBEL010000021">
    <property type="protein sequence ID" value="MBE1556067.1"/>
    <property type="molecule type" value="Genomic_DNA"/>
</dbReference>
<keyword evidence="1" id="KW-1133">Transmembrane helix</keyword>
<gene>
    <name evidence="2" type="ORF">H4683_003188</name>
</gene>
<evidence type="ECO:0000313" key="3">
    <source>
        <dbReference type="Proteomes" id="UP000658225"/>
    </source>
</evidence>
<reference evidence="2" key="1">
    <citation type="submission" date="2020-10" db="EMBL/GenBank/DDBJ databases">
        <title>Genomic Encyclopedia of Type Strains, Phase IV (KMG-IV): sequencing the most valuable type-strain genomes for metagenomic binning, comparative biology and taxonomic classification.</title>
        <authorList>
            <person name="Goeker M."/>
        </authorList>
    </citation>
    <scope>NUCLEOTIDE SEQUENCE</scope>
    <source>
        <strain evidence="2">DSM 13886</strain>
    </source>
</reference>
<sequence length="92" mass="10313">MDITPKEYIDGRIGALAKSMDEKFITQEKLLSEKIDHLHMKIDGSLETKFNSFKTQLSIDQKESRRFLITTILTSVGIATALIIGVLGFAIK</sequence>
<keyword evidence="1" id="KW-0812">Transmembrane</keyword>
<comment type="caution">
    <text evidence="2">The sequence shown here is derived from an EMBL/GenBank/DDBJ whole genome shotgun (WGS) entry which is preliminary data.</text>
</comment>
<organism evidence="2 3">
    <name type="scientific">Sporosarcina limicola</name>
    <dbReference type="NCBI Taxonomy" id="34101"/>
    <lineage>
        <taxon>Bacteria</taxon>
        <taxon>Bacillati</taxon>
        <taxon>Bacillota</taxon>
        <taxon>Bacilli</taxon>
        <taxon>Bacillales</taxon>
        <taxon>Caryophanaceae</taxon>
        <taxon>Sporosarcina</taxon>
    </lineage>
</organism>
<dbReference type="AlphaFoldDB" id="A0A927RG08"/>
<dbReference type="Proteomes" id="UP000658225">
    <property type="component" value="Unassembled WGS sequence"/>
</dbReference>
<name>A0A927RG08_9BACL</name>
<evidence type="ECO:0000256" key="1">
    <source>
        <dbReference type="SAM" id="Phobius"/>
    </source>
</evidence>
<dbReference type="RefSeq" id="WP_192599746.1">
    <property type="nucleotide sequence ID" value="NZ_JADBEL010000021.1"/>
</dbReference>
<keyword evidence="1" id="KW-0472">Membrane</keyword>